<dbReference type="OrthoDB" id="4381629at2"/>
<organism evidence="1 2">
    <name type="scientific">Gordonia oryzae</name>
    <dbReference type="NCBI Taxonomy" id="2487349"/>
    <lineage>
        <taxon>Bacteria</taxon>
        <taxon>Bacillati</taxon>
        <taxon>Actinomycetota</taxon>
        <taxon>Actinomycetes</taxon>
        <taxon>Mycobacteriales</taxon>
        <taxon>Gordoniaceae</taxon>
        <taxon>Gordonia</taxon>
    </lineage>
</organism>
<dbReference type="GO" id="GO:0009306">
    <property type="term" value="P:protein secretion"/>
    <property type="evidence" value="ECO:0007669"/>
    <property type="project" value="InterPro"/>
</dbReference>
<dbReference type="Proteomes" id="UP000267536">
    <property type="component" value="Unassembled WGS sequence"/>
</dbReference>
<protein>
    <recommendedName>
        <fullName evidence="3">ESX-1 secretion-associated protein</fullName>
    </recommendedName>
</protein>
<name>A0A3N4GWD3_9ACTN</name>
<dbReference type="RefSeq" id="WP_123926144.1">
    <property type="nucleotide sequence ID" value="NZ_JBPSDP010000003.1"/>
</dbReference>
<evidence type="ECO:0008006" key="3">
    <source>
        <dbReference type="Google" id="ProtNLM"/>
    </source>
</evidence>
<reference evidence="1 2" key="1">
    <citation type="submission" date="2018-11" db="EMBL/GenBank/DDBJ databases">
        <title>Draft genome sequence of Gordonia sp. RS15-1S isolated from rice stems.</title>
        <authorList>
            <person name="Muangham S."/>
        </authorList>
    </citation>
    <scope>NUCLEOTIDE SEQUENCE [LARGE SCALE GENOMIC DNA]</scope>
    <source>
        <strain evidence="1 2">RS15-1S</strain>
    </source>
</reference>
<dbReference type="Pfam" id="PF10824">
    <property type="entry name" value="T7SS_ESX_EspC"/>
    <property type="match status" value="1"/>
</dbReference>
<proteinExistence type="predicted"/>
<keyword evidence="2" id="KW-1185">Reference proteome</keyword>
<dbReference type="InterPro" id="IPR022536">
    <property type="entry name" value="EspC"/>
</dbReference>
<evidence type="ECO:0000313" key="2">
    <source>
        <dbReference type="Proteomes" id="UP000267536"/>
    </source>
</evidence>
<sequence>MIEQLSVSPTALSAHAVGEAATSARIGAHAIATDLTPLALTFGLIGADFLTTLGRVLDSRRARLTAVADRHLALSGDSAAAGAAYTGVDDMSATALSIAGGPGVEADS</sequence>
<comment type="caution">
    <text evidence="1">The sequence shown here is derived from an EMBL/GenBank/DDBJ whole genome shotgun (WGS) entry which is preliminary data.</text>
</comment>
<accession>A0A3N4GWD3</accession>
<gene>
    <name evidence="1" type="ORF">EF294_04850</name>
</gene>
<dbReference type="AlphaFoldDB" id="A0A3N4GWD3"/>
<evidence type="ECO:0000313" key="1">
    <source>
        <dbReference type="EMBL" id="RPA65188.1"/>
    </source>
</evidence>
<dbReference type="EMBL" id="RKMH01000003">
    <property type="protein sequence ID" value="RPA65188.1"/>
    <property type="molecule type" value="Genomic_DNA"/>
</dbReference>